<protein>
    <recommendedName>
        <fullName evidence="3">ABC transporter domain-containing protein</fullName>
    </recommendedName>
</protein>
<gene>
    <name evidence="4" type="ORF">H4R20_004415</name>
</gene>
<dbReference type="SMART" id="SM00382">
    <property type="entry name" value="AAA"/>
    <property type="match status" value="1"/>
</dbReference>
<dbReference type="PROSITE" id="PS00211">
    <property type="entry name" value="ABC_TRANSPORTER_1"/>
    <property type="match status" value="1"/>
</dbReference>
<feature type="non-terminal residue" evidence="4">
    <location>
        <position position="361"/>
    </location>
</feature>
<dbReference type="Proteomes" id="UP001140094">
    <property type="component" value="Unassembled WGS sequence"/>
</dbReference>
<dbReference type="EMBL" id="JANBUO010001165">
    <property type="protein sequence ID" value="KAJ2799505.1"/>
    <property type="molecule type" value="Genomic_DNA"/>
</dbReference>
<dbReference type="PANTHER" id="PTHR24223">
    <property type="entry name" value="ATP-BINDING CASSETTE SUB-FAMILY C"/>
    <property type="match status" value="1"/>
</dbReference>
<dbReference type="Pfam" id="PF00005">
    <property type="entry name" value="ABC_tran"/>
    <property type="match status" value="1"/>
</dbReference>
<organism evidence="4 5">
    <name type="scientific">Coemansia guatemalensis</name>
    <dbReference type="NCBI Taxonomy" id="2761395"/>
    <lineage>
        <taxon>Eukaryota</taxon>
        <taxon>Fungi</taxon>
        <taxon>Fungi incertae sedis</taxon>
        <taxon>Zoopagomycota</taxon>
        <taxon>Kickxellomycotina</taxon>
        <taxon>Kickxellomycetes</taxon>
        <taxon>Kickxellales</taxon>
        <taxon>Kickxellaceae</taxon>
        <taxon>Coemansia</taxon>
    </lineage>
</organism>
<dbReference type="InterPro" id="IPR027417">
    <property type="entry name" value="P-loop_NTPase"/>
</dbReference>
<evidence type="ECO:0000256" key="1">
    <source>
        <dbReference type="ARBA" id="ARBA00022741"/>
    </source>
</evidence>
<dbReference type="Gene3D" id="3.40.50.300">
    <property type="entry name" value="P-loop containing nucleotide triphosphate hydrolases"/>
    <property type="match status" value="1"/>
</dbReference>
<keyword evidence="1" id="KW-0547">Nucleotide-binding</keyword>
<keyword evidence="2" id="KW-0067">ATP-binding</keyword>
<dbReference type="InterPro" id="IPR050173">
    <property type="entry name" value="ABC_transporter_C-like"/>
</dbReference>
<evidence type="ECO:0000259" key="3">
    <source>
        <dbReference type="PROSITE" id="PS50893"/>
    </source>
</evidence>
<dbReference type="GO" id="GO:0005524">
    <property type="term" value="F:ATP binding"/>
    <property type="evidence" value="ECO:0007669"/>
    <property type="project" value="UniProtKB-KW"/>
</dbReference>
<feature type="domain" description="ABC transporter" evidence="3">
    <location>
        <begin position="104"/>
        <end position="361"/>
    </location>
</feature>
<reference evidence="4" key="1">
    <citation type="submission" date="2022-07" db="EMBL/GenBank/DDBJ databases">
        <title>Phylogenomic reconstructions and comparative analyses of Kickxellomycotina fungi.</title>
        <authorList>
            <person name="Reynolds N.K."/>
            <person name="Stajich J.E."/>
            <person name="Barry K."/>
            <person name="Grigoriev I.V."/>
            <person name="Crous P."/>
            <person name="Smith M.E."/>
        </authorList>
    </citation>
    <scope>NUCLEOTIDE SEQUENCE</scope>
    <source>
        <strain evidence="4">NRRL 1565</strain>
    </source>
</reference>
<dbReference type="InterPro" id="IPR017871">
    <property type="entry name" value="ABC_transporter-like_CS"/>
</dbReference>
<dbReference type="OrthoDB" id="6500128at2759"/>
<evidence type="ECO:0000256" key="2">
    <source>
        <dbReference type="ARBA" id="ARBA00022840"/>
    </source>
</evidence>
<dbReference type="AlphaFoldDB" id="A0A9W8HYP3"/>
<evidence type="ECO:0000313" key="4">
    <source>
        <dbReference type="EMBL" id="KAJ2799505.1"/>
    </source>
</evidence>
<evidence type="ECO:0000313" key="5">
    <source>
        <dbReference type="Proteomes" id="UP001140094"/>
    </source>
</evidence>
<dbReference type="GO" id="GO:0016020">
    <property type="term" value="C:membrane"/>
    <property type="evidence" value="ECO:0007669"/>
    <property type="project" value="TreeGrafter"/>
</dbReference>
<dbReference type="CDD" id="cd03244">
    <property type="entry name" value="ABCC_MRP_domain2"/>
    <property type="match status" value="1"/>
</dbReference>
<dbReference type="InterPro" id="IPR003439">
    <property type="entry name" value="ABC_transporter-like_ATP-bd"/>
</dbReference>
<accession>A0A9W8HYP3</accession>
<sequence>MSYMLQKLMGEARNFMVLIMLLIQQHFLVPDKHSARSGELLKYKMLTQLLSTSSQQSMNFSNRATASLRNIATLRNYTTELCPEAPYITEGSRPADNWPHQGKIEFCNYSMRYREDLDWALKGINLTIYPGEKIGIVGRTGAGKSSLVKSLFRLVPESLTHGHIFVDDLDISQIGVGDLRPRMSIIPQESTTFEHKTIRENLDPLNEFTIEDMYAALIKCNAINLVTPRRQQRHKAVTDISDRKQQFAGIVRQMHQWTVSKLCGTASKTAKVKLPLDTVLGSREGSRNLSGGQKRLLSLCRLLMRKRKIVISDEATADVDLETDNEIQKLLRRELDKCTTITIAHRLETVMGCDRIVVMDK</sequence>
<comment type="caution">
    <text evidence="4">The sequence shown here is derived from an EMBL/GenBank/DDBJ whole genome shotgun (WGS) entry which is preliminary data.</text>
</comment>
<keyword evidence="5" id="KW-1185">Reference proteome</keyword>
<proteinExistence type="predicted"/>
<dbReference type="InterPro" id="IPR003593">
    <property type="entry name" value="AAA+_ATPase"/>
</dbReference>
<name>A0A9W8HYP3_9FUNG</name>
<dbReference type="PROSITE" id="PS50893">
    <property type="entry name" value="ABC_TRANSPORTER_2"/>
    <property type="match status" value="1"/>
</dbReference>
<dbReference type="GO" id="GO:0016887">
    <property type="term" value="F:ATP hydrolysis activity"/>
    <property type="evidence" value="ECO:0007669"/>
    <property type="project" value="InterPro"/>
</dbReference>
<dbReference type="GO" id="GO:0042626">
    <property type="term" value="F:ATPase-coupled transmembrane transporter activity"/>
    <property type="evidence" value="ECO:0007669"/>
    <property type="project" value="TreeGrafter"/>
</dbReference>
<dbReference type="SUPFAM" id="SSF52540">
    <property type="entry name" value="P-loop containing nucleoside triphosphate hydrolases"/>
    <property type="match status" value="1"/>
</dbReference>